<name>A0A151Z610_TIELA</name>
<dbReference type="SMART" id="SM00385">
    <property type="entry name" value="CYCLIN"/>
    <property type="match status" value="1"/>
</dbReference>
<sequence>MNKSAAFNFLSNISLGNNSKPNSTPVPSSSTAPTSSSSSSSSSNNSDSSQLTISKYISKPISKQSNEPNTVHSWIFNMPWPSYKSIEPKVGSKITLNIKQKQIILKMGDKFYFSVSTPMKVDKIVSSSVVIGDPVQSKDNTATTNIVLQFEKIFSEPIPRSIFSEYPLLNDLITSKNSFTRVSDSQLPQFLEVITSFSTKIVKKEAINFLSGISLGDKTTQKTDNQNSPSLPTNTPRNISQQQQPPQQQPLDHPTNVNTQIPLLSLNTLPPTQQPIQQQQTVIDKQYPQPQQPIQQQPQQPQHVNTDKPHLIHHIQHQIPPPNQNPLLNIDSLQNPTTVTTTTTTATNIQTIPPLNIAGTNTHSDNVYALTSKRNNSTIEEYNNTYNLSLNQRIFFVTPGSGHPISVFSMIKGESRKIISKKSMSKREKDSLLTISGPHMEGHHHHHHAGDNISHLKTQISSLIKETSYANLLGSNFVNSSLIGDEVDINGVPLKYNPKFLDNAELKTGKHRTVMNLPSYKVSIFPFIKKGAIKEELNEQFRQKHTWINPQTGITLYKIRKIKRKLKKIALLADLDISTLALAFVLLEKMIIRNQIFKPHFKLYSVCCLLLAAKFNDSKALESLASLFDAIEKKFSITKKELIQTEFQVFSLVSFGLFTDYHDVIPHLNRLKAELVDSDQIMPLVK</sequence>
<comment type="caution">
    <text evidence="4">The sequence shown here is derived from an EMBL/GenBank/DDBJ whole genome shotgun (WGS) entry which is preliminary data.</text>
</comment>
<dbReference type="InterPro" id="IPR013763">
    <property type="entry name" value="Cyclin-like_dom"/>
</dbReference>
<feature type="region of interest" description="Disordered" evidence="2">
    <location>
        <begin position="13"/>
        <end position="49"/>
    </location>
</feature>
<dbReference type="Proteomes" id="UP000076078">
    <property type="component" value="Unassembled WGS sequence"/>
</dbReference>
<feature type="compositionally biased region" description="Polar residues" evidence="2">
    <location>
        <begin position="255"/>
        <end position="267"/>
    </location>
</feature>
<organism evidence="4 5">
    <name type="scientific">Tieghemostelium lacteum</name>
    <name type="common">Slime mold</name>
    <name type="synonym">Dictyostelium lacteum</name>
    <dbReference type="NCBI Taxonomy" id="361077"/>
    <lineage>
        <taxon>Eukaryota</taxon>
        <taxon>Amoebozoa</taxon>
        <taxon>Evosea</taxon>
        <taxon>Eumycetozoa</taxon>
        <taxon>Dictyostelia</taxon>
        <taxon>Dictyosteliales</taxon>
        <taxon>Raperosteliaceae</taxon>
        <taxon>Tieghemostelium</taxon>
    </lineage>
</organism>
<feature type="compositionally biased region" description="Low complexity" evidence="2">
    <location>
        <begin position="18"/>
        <end position="49"/>
    </location>
</feature>
<dbReference type="SUPFAM" id="SSF47954">
    <property type="entry name" value="Cyclin-like"/>
    <property type="match status" value="1"/>
</dbReference>
<dbReference type="AlphaFoldDB" id="A0A151Z610"/>
<feature type="compositionally biased region" description="Low complexity" evidence="2">
    <location>
        <begin position="241"/>
        <end position="250"/>
    </location>
</feature>
<dbReference type="CDD" id="cd20556">
    <property type="entry name" value="CYCLIN_CABLES"/>
    <property type="match status" value="1"/>
</dbReference>
<feature type="region of interest" description="Disordered" evidence="2">
    <location>
        <begin position="216"/>
        <end position="307"/>
    </location>
</feature>
<dbReference type="PANTHER" id="PTHR22896:SF0">
    <property type="entry name" value="CYCLIN N-TERMINAL DOMAIN-CONTAINING PROTEIN"/>
    <property type="match status" value="1"/>
</dbReference>
<protein>
    <submittedName>
        <fullName evidence="4">Argonaut-like protein</fullName>
    </submittedName>
</protein>
<dbReference type="OrthoDB" id="5353095at2759"/>
<feature type="compositionally biased region" description="Polar residues" evidence="2">
    <location>
        <begin position="222"/>
        <end position="240"/>
    </location>
</feature>
<evidence type="ECO:0000256" key="1">
    <source>
        <dbReference type="RuleBase" id="RU000383"/>
    </source>
</evidence>
<evidence type="ECO:0000259" key="3">
    <source>
        <dbReference type="SMART" id="SM00385"/>
    </source>
</evidence>
<dbReference type="Pfam" id="PF00134">
    <property type="entry name" value="Cyclin_N"/>
    <property type="match status" value="1"/>
</dbReference>
<feature type="compositionally biased region" description="Low complexity" evidence="2">
    <location>
        <begin position="268"/>
        <end position="302"/>
    </location>
</feature>
<dbReference type="OMA" id="KKEAMNF"/>
<dbReference type="EMBL" id="LODT01000041">
    <property type="protein sequence ID" value="KYQ89393.1"/>
    <property type="molecule type" value="Genomic_DNA"/>
</dbReference>
<keyword evidence="1" id="KW-0195">Cyclin</keyword>
<dbReference type="FunCoup" id="A0A151Z610">
    <property type="interactions" value="738"/>
</dbReference>
<evidence type="ECO:0000313" key="5">
    <source>
        <dbReference type="Proteomes" id="UP000076078"/>
    </source>
</evidence>
<comment type="similarity">
    <text evidence="1">Belongs to the cyclin family.</text>
</comment>
<dbReference type="STRING" id="361077.A0A151Z610"/>
<dbReference type="PANTHER" id="PTHR22896">
    <property type="entry name" value="CDK5 AND ABL1 ENZYME SUBSTRATE 1"/>
    <property type="match status" value="1"/>
</dbReference>
<feature type="domain" description="Cyclin-like" evidence="3">
    <location>
        <begin position="564"/>
        <end position="651"/>
    </location>
</feature>
<dbReference type="InterPro" id="IPR036915">
    <property type="entry name" value="Cyclin-like_sf"/>
</dbReference>
<keyword evidence="5" id="KW-1185">Reference proteome</keyword>
<dbReference type="Gene3D" id="1.10.472.10">
    <property type="entry name" value="Cyclin-like"/>
    <property type="match status" value="1"/>
</dbReference>
<proteinExistence type="inferred from homology"/>
<accession>A0A151Z610</accession>
<dbReference type="GO" id="GO:0051726">
    <property type="term" value="P:regulation of cell cycle"/>
    <property type="evidence" value="ECO:0007669"/>
    <property type="project" value="InterPro"/>
</dbReference>
<gene>
    <name evidence="4" type="ORF">DLAC_10053</name>
</gene>
<reference evidence="4 5" key="1">
    <citation type="submission" date="2015-12" db="EMBL/GenBank/DDBJ databases">
        <title>Dictyostelia acquired genes for synthesis and detection of signals that induce cell-type specialization by lateral gene transfer from prokaryotes.</title>
        <authorList>
            <person name="Gloeckner G."/>
            <person name="Schaap P."/>
        </authorList>
    </citation>
    <scope>NUCLEOTIDE SEQUENCE [LARGE SCALE GENOMIC DNA]</scope>
    <source>
        <strain evidence="4 5">TK</strain>
    </source>
</reference>
<dbReference type="InterPro" id="IPR006671">
    <property type="entry name" value="Cyclin_N"/>
</dbReference>
<dbReference type="InParanoid" id="A0A151Z610"/>
<evidence type="ECO:0000256" key="2">
    <source>
        <dbReference type="SAM" id="MobiDB-lite"/>
    </source>
</evidence>
<evidence type="ECO:0000313" key="4">
    <source>
        <dbReference type="EMBL" id="KYQ89393.1"/>
    </source>
</evidence>
<dbReference type="InterPro" id="IPR012388">
    <property type="entry name" value="CABLES1/2"/>
</dbReference>